<feature type="transmembrane region" description="Helical" evidence="5">
    <location>
        <begin position="387"/>
        <end position="404"/>
    </location>
</feature>
<evidence type="ECO:0000259" key="6">
    <source>
        <dbReference type="Pfam" id="PF13515"/>
    </source>
</evidence>
<feature type="domain" description="Integral membrane bound transporter" evidence="6">
    <location>
        <begin position="349"/>
        <end position="468"/>
    </location>
</feature>
<proteinExistence type="predicted"/>
<keyword evidence="3 5" id="KW-1133">Transmembrane helix</keyword>
<sequence>MKGKIIINTIIFIFIIVFVKMFQSIFGVGNSLIGVTIITTALTLMEKDLTVAPFKNFFKILGVNLFSLVFSVLALQNVWLGLILNFIALFVIGYFFSGNLKKSIVVPFGLQYFFMLFYPVEGVELFNRFISLFFGSIFIMIIQFIVNKDKVFKTGTKSINKISDIILAKIRLIQENKEFNKENLEITESINYLKRVVYDKRVDDYYITSDGIIVTDIIWSLERINILLDKISLEKNKQYYKNLLDYLYNEVKNIRDRKFELKDIDAIKEYIGIKDINRDYVNEIVDLISILYREVESIGSLSGKEKKTIKKEYDIPYHFHNIAIHKRNFNIDSAKVRYAIRLGIIGAITAFIAKLFNFSEGRWMCFTIFSLIQPYVETSNERVKDRVIATFIGGIIVLIAFGTIKNQTIRSAIILLAGYLDPFSKNYRQKMVCITVSAVASAAILGGTFKLVITRIIFVIIGALLTMFANKYIFPYKIKDMKNYLFDVYNSLINQMKEDIIEKHNDYSIRNLYLITGFIEERMKVAMSINNNNKEINEFLERNRFKVNSMYKDFVNTKK</sequence>
<reference evidence="7 8" key="1">
    <citation type="submission" date="2020-08" db="EMBL/GenBank/DDBJ databases">
        <title>A Genomic Blueprint of the Chicken Gut Microbiome.</title>
        <authorList>
            <person name="Gilroy R."/>
            <person name="Ravi A."/>
            <person name="Getino M."/>
            <person name="Pursley I."/>
            <person name="Horton D.L."/>
            <person name="Alikhan N.-F."/>
            <person name="Baker D."/>
            <person name="Gharbi K."/>
            <person name="Hall N."/>
            <person name="Watson M."/>
            <person name="Adriaenssens E.M."/>
            <person name="Foster-Nyarko E."/>
            <person name="Jarju S."/>
            <person name="Secka A."/>
            <person name="Antonio M."/>
            <person name="Oren A."/>
            <person name="Chaudhuri R."/>
            <person name="La Ragione R.M."/>
            <person name="Hildebrand F."/>
            <person name="Pallen M.J."/>
        </authorList>
    </citation>
    <scope>NUCLEOTIDE SEQUENCE [LARGE SCALE GENOMIC DNA]</scope>
    <source>
        <strain evidence="7 8">Sa3CUN1</strain>
    </source>
</reference>
<keyword evidence="2 5" id="KW-0812">Transmembrane</keyword>
<organism evidence="7 8">
    <name type="scientific">Clostridium gallinarum</name>
    <dbReference type="NCBI Taxonomy" id="2762246"/>
    <lineage>
        <taxon>Bacteria</taxon>
        <taxon>Bacillati</taxon>
        <taxon>Bacillota</taxon>
        <taxon>Clostridia</taxon>
        <taxon>Eubacteriales</taxon>
        <taxon>Clostridiaceae</taxon>
        <taxon>Clostridium</taxon>
    </lineage>
</organism>
<evidence type="ECO:0000313" key="8">
    <source>
        <dbReference type="Proteomes" id="UP000640335"/>
    </source>
</evidence>
<keyword evidence="4 5" id="KW-0472">Membrane</keyword>
<evidence type="ECO:0000256" key="1">
    <source>
        <dbReference type="ARBA" id="ARBA00004141"/>
    </source>
</evidence>
<accession>A0ABR8PZM8</accession>
<dbReference type="Pfam" id="PF13515">
    <property type="entry name" value="FUSC_2"/>
    <property type="match status" value="1"/>
</dbReference>
<feature type="transmembrane region" description="Helical" evidence="5">
    <location>
        <begin position="338"/>
        <end position="356"/>
    </location>
</feature>
<protein>
    <submittedName>
        <fullName evidence="7">FUSC family protein</fullName>
    </submittedName>
</protein>
<feature type="transmembrane region" description="Helical" evidence="5">
    <location>
        <begin position="104"/>
        <end position="120"/>
    </location>
</feature>
<evidence type="ECO:0000313" key="7">
    <source>
        <dbReference type="EMBL" id="MBD7913613.1"/>
    </source>
</evidence>
<evidence type="ECO:0000256" key="5">
    <source>
        <dbReference type="SAM" id="Phobius"/>
    </source>
</evidence>
<dbReference type="Proteomes" id="UP000640335">
    <property type="component" value="Unassembled WGS sequence"/>
</dbReference>
<feature type="transmembrane region" description="Helical" evidence="5">
    <location>
        <begin position="126"/>
        <end position="146"/>
    </location>
</feature>
<evidence type="ECO:0000256" key="4">
    <source>
        <dbReference type="ARBA" id="ARBA00023136"/>
    </source>
</evidence>
<comment type="caution">
    <text evidence="7">The sequence shown here is derived from an EMBL/GenBank/DDBJ whole genome shotgun (WGS) entry which is preliminary data.</text>
</comment>
<dbReference type="InterPro" id="IPR049453">
    <property type="entry name" value="Memb_transporter_dom"/>
</dbReference>
<gene>
    <name evidence="7" type="ORF">H9660_00480</name>
</gene>
<evidence type="ECO:0000256" key="3">
    <source>
        <dbReference type="ARBA" id="ARBA00022989"/>
    </source>
</evidence>
<name>A0ABR8PZM8_9CLOT</name>
<dbReference type="RefSeq" id="WP_191747425.1">
    <property type="nucleotide sequence ID" value="NZ_JACSQZ010000001.1"/>
</dbReference>
<evidence type="ECO:0000256" key="2">
    <source>
        <dbReference type="ARBA" id="ARBA00022692"/>
    </source>
</evidence>
<feature type="transmembrane region" description="Helical" evidence="5">
    <location>
        <begin position="431"/>
        <end position="449"/>
    </location>
</feature>
<feature type="transmembrane region" description="Helical" evidence="5">
    <location>
        <begin position="5"/>
        <end position="22"/>
    </location>
</feature>
<comment type="subcellular location">
    <subcellularLocation>
        <location evidence="1">Membrane</location>
        <topology evidence="1">Multi-pass membrane protein</topology>
    </subcellularLocation>
</comment>
<keyword evidence="8" id="KW-1185">Reference proteome</keyword>
<feature type="transmembrane region" description="Helical" evidence="5">
    <location>
        <begin position="79"/>
        <end position="97"/>
    </location>
</feature>
<dbReference type="EMBL" id="JACSQZ010000001">
    <property type="protein sequence ID" value="MBD7913613.1"/>
    <property type="molecule type" value="Genomic_DNA"/>
</dbReference>
<feature type="transmembrane region" description="Helical" evidence="5">
    <location>
        <begin position="455"/>
        <end position="474"/>
    </location>
</feature>